<accession>A0A9D4FXB7</accession>
<keyword evidence="2" id="KW-1185">Reference proteome</keyword>
<organism evidence="1 2">
    <name type="scientific">Dreissena polymorpha</name>
    <name type="common">Zebra mussel</name>
    <name type="synonym">Mytilus polymorpha</name>
    <dbReference type="NCBI Taxonomy" id="45954"/>
    <lineage>
        <taxon>Eukaryota</taxon>
        <taxon>Metazoa</taxon>
        <taxon>Spiralia</taxon>
        <taxon>Lophotrochozoa</taxon>
        <taxon>Mollusca</taxon>
        <taxon>Bivalvia</taxon>
        <taxon>Autobranchia</taxon>
        <taxon>Heteroconchia</taxon>
        <taxon>Euheterodonta</taxon>
        <taxon>Imparidentia</taxon>
        <taxon>Neoheterodontei</taxon>
        <taxon>Myida</taxon>
        <taxon>Dreissenoidea</taxon>
        <taxon>Dreissenidae</taxon>
        <taxon>Dreissena</taxon>
    </lineage>
</organism>
<dbReference type="AlphaFoldDB" id="A0A9D4FXB7"/>
<evidence type="ECO:0000313" key="1">
    <source>
        <dbReference type="EMBL" id="KAH3806708.1"/>
    </source>
</evidence>
<reference evidence="1" key="2">
    <citation type="submission" date="2020-11" db="EMBL/GenBank/DDBJ databases">
        <authorList>
            <person name="McCartney M.A."/>
            <person name="Auch B."/>
            <person name="Kono T."/>
            <person name="Mallez S."/>
            <person name="Becker A."/>
            <person name="Gohl D.M."/>
            <person name="Silverstein K.A.T."/>
            <person name="Koren S."/>
            <person name="Bechman K.B."/>
            <person name="Herman A."/>
            <person name="Abrahante J.E."/>
            <person name="Garbe J."/>
        </authorList>
    </citation>
    <scope>NUCLEOTIDE SEQUENCE</scope>
    <source>
        <strain evidence="1">Duluth1</strain>
        <tissue evidence="1">Whole animal</tissue>
    </source>
</reference>
<proteinExistence type="predicted"/>
<comment type="caution">
    <text evidence="1">The sequence shown here is derived from an EMBL/GenBank/DDBJ whole genome shotgun (WGS) entry which is preliminary data.</text>
</comment>
<dbReference type="EMBL" id="JAIWYP010000006">
    <property type="protein sequence ID" value="KAH3806708.1"/>
    <property type="molecule type" value="Genomic_DNA"/>
</dbReference>
<gene>
    <name evidence="1" type="ORF">DPMN_135032</name>
</gene>
<dbReference type="Proteomes" id="UP000828390">
    <property type="component" value="Unassembled WGS sequence"/>
</dbReference>
<name>A0A9D4FXB7_DREPO</name>
<evidence type="ECO:0000313" key="2">
    <source>
        <dbReference type="Proteomes" id="UP000828390"/>
    </source>
</evidence>
<protein>
    <submittedName>
        <fullName evidence="1">Uncharacterized protein</fullName>
    </submittedName>
</protein>
<reference evidence="1" key="1">
    <citation type="journal article" date="2019" name="bioRxiv">
        <title>The Genome of the Zebra Mussel, Dreissena polymorpha: A Resource for Invasive Species Research.</title>
        <authorList>
            <person name="McCartney M.A."/>
            <person name="Auch B."/>
            <person name="Kono T."/>
            <person name="Mallez S."/>
            <person name="Zhang Y."/>
            <person name="Obille A."/>
            <person name="Becker A."/>
            <person name="Abrahante J.E."/>
            <person name="Garbe J."/>
            <person name="Badalamenti J.P."/>
            <person name="Herman A."/>
            <person name="Mangelson H."/>
            <person name="Liachko I."/>
            <person name="Sullivan S."/>
            <person name="Sone E.D."/>
            <person name="Koren S."/>
            <person name="Silverstein K.A.T."/>
            <person name="Beckman K.B."/>
            <person name="Gohl D.M."/>
        </authorList>
    </citation>
    <scope>NUCLEOTIDE SEQUENCE</scope>
    <source>
        <strain evidence="1">Duluth1</strain>
        <tissue evidence="1">Whole animal</tissue>
    </source>
</reference>
<sequence>MQSAVGPANNPRYTKLNGRIGAQSASQHPFVESEDNIFIIRRCLVYRYYGLEVHRSGNRTNVEIDSLDVFGDENGCGEATVAVGDDTMWPRKVSVVGSVLHLDNNRVGFYICKSRYYQLTIVTVKDSSPAPYINVLVPNISARLVI</sequence>